<reference evidence="3" key="1">
    <citation type="submission" date="2023-10" db="EMBL/GenBank/DDBJ databases">
        <title>Genome assembly of Pristionchus species.</title>
        <authorList>
            <person name="Yoshida K."/>
            <person name="Sommer R.J."/>
        </authorList>
    </citation>
    <scope>NUCLEOTIDE SEQUENCE</scope>
    <source>
        <strain evidence="3">RS5133</strain>
    </source>
</reference>
<dbReference type="SUPFAM" id="SSF54695">
    <property type="entry name" value="POZ domain"/>
    <property type="match status" value="1"/>
</dbReference>
<evidence type="ECO:0000259" key="2">
    <source>
        <dbReference type="PROSITE" id="PS50097"/>
    </source>
</evidence>
<feature type="domain" description="BTB" evidence="2">
    <location>
        <begin position="16"/>
        <end position="75"/>
    </location>
</feature>
<proteinExistence type="predicted"/>
<dbReference type="InterPro" id="IPR011333">
    <property type="entry name" value="SKP1/BTB/POZ_sf"/>
</dbReference>
<evidence type="ECO:0000313" key="3">
    <source>
        <dbReference type="EMBL" id="GMT19704.1"/>
    </source>
</evidence>
<sequence length="391" mass="45167">MSCERGMSWHEKRADSDCCLVVEGKRFYVEKDYLSTNSSYFNALFYGGFKETGQDEIELKEVDSKMFSLALDLMHKRTELTREMLMDVLPFACRFDIKCVLSEGEQMLLDSEDFEDLDERFLAGDQYGMTKVYEQCISDLSSEIGEKILDIRASPCWDKYSDKLKALFFDELLNENIACARYQEKLRIELQQANTKTHDVNGNIIDPSMTPRPNPAPPVHTGPIPNLAPPPIQHQPFEFVMLPPNQNQAPNQIPNPAPYRPPNGPPSKRQKRVFVLFPENRNQASNQVLYRDPNPFANPALYQAPNLMQNHGPNPHPPPFPHTVPCYHANQPHYQNHAQHLPHMFPLQQPYLQQLQLQQHQAMLQQYHSMQLQHPHPQLIHPPNPHVLHQQ</sequence>
<evidence type="ECO:0000256" key="1">
    <source>
        <dbReference type="SAM" id="MobiDB-lite"/>
    </source>
</evidence>
<comment type="caution">
    <text evidence="3">The sequence shown here is derived from an EMBL/GenBank/DDBJ whole genome shotgun (WGS) entry which is preliminary data.</text>
</comment>
<dbReference type="AlphaFoldDB" id="A0AAV5VPJ6"/>
<keyword evidence="4" id="KW-1185">Reference proteome</keyword>
<accession>A0AAV5VPJ6</accession>
<evidence type="ECO:0000313" key="4">
    <source>
        <dbReference type="Proteomes" id="UP001432322"/>
    </source>
</evidence>
<dbReference type="Proteomes" id="UP001432322">
    <property type="component" value="Unassembled WGS sequence"/>
</dbReference>
<dbReference type="PANTHER" id="PTHR22744">
    <property type="entry name" value="HELIX LOOP HELIX PROTEIN 21-RELATED"/>
    <property type="match status" value="1"/>
</dbReference>
<feature type="compositionally biased region" description="Pro residues" evidence="1">
    <location>
        <begin position="253"/>
        <end position="265"/>
    </location>
</feature>
<name>A0AAV5VPJ6_9BILA</name>
<dbReference type="Pfam" id="PF00651">
    <property type="entry name" value="BTB"/>
    <property type="match status" value="1"/>
</dbReference>
<dbReference type="PANTHER" id="PTHR22744:SF14">
    <property type="entry name" value="BTB DOMAIN-CONTAINING PROTEIN-RELATED"/>
    <property type="match status" value="1"/>
</dbReference>
<protein>
    <recommendedName>
        <fullName evidence="2">BTB domain-containing protein</fullName>
    </recommendedName>
</protein>
<organism evidence="3 4">
    <name type="scientific">Pristionchus fissidentatus</name>
    <dbReference type="NCBI Taxonomy" id="1538716"/>
    <lineage>
        <taxon>Eukaryota</taxon>
        <taxon>Metazoa</taxon>
        <taxon>Ecdysozoa</taxon>
        <taxon>Nematoda</taxon>
        <taxon>Chromadorea</taxon>
        <taxon>Rhabditida</taxon>
        <taxon>Rhabditina</taxon>
        <taxon>Diplogasteromorpha</taxon>
        <taxon>Diplogasteroidea</taxon>
        <taxon>Neodiplogasteridae</taxon>
        <taxon>Pristionchus</taxon>
    </lineage>
</organism>
<dbReference type="EMBL" id="BTSY01000003">
    <property type="protein sequence ID" value="GMT19704.1"/>
    <property type="molecule type" value="Genomic_DNA"/>
</dbReference>
<dbReference type="InterPro" id="IPR000210">
    <property type="entry name" value="BTB/POZ_dom"/>
</dbReference>
<gene>
    <name evidence="3" type="ORF">PFISCL1PPCAC_11001</name>
</gene>
<dbReference type="PROSITE" id="PS50097">
    <property type="entry name" value="BTB"/>
    <property type="match status" value="1"/>
</dbReference>
<dbReference type="Gene3D" id="3.30.710.10">
    <property type="entry name" value="Potassium Channel Kv1.1, Chain A"/>
    <property type="match status" value="1"/>
</dbReference>
<dbReference type="SMART" id="SM00225">
    <property type="entry name" value="BTB"/>
    <property type="match status" value="1"/>
</dbReference>
<feature type="region of interest" description="Disordered" evidence="1">
    <location>
        <begin position="245"/>
        <end position="269"/>
    </location>
</feature>